<dbReference type="Gene3D" id="3.40.50.10330">
    <property type="entry name" value="Probable inorganic polyphosphate/atp-NAD kinase, domain 1"/>
    <property type="match status" value="1"/>
</dbReference>
<proteinExistence type="predicted"/>
<dbReference type="AlphaFoldDB" id="A0A1I1Q077"/>
<name>A0A1I1Q077_9RHOB</name>
<evidence type="ECO:0000259" key="1">
    <source>
        <dbReference type="PROSITE" id="PS50146"/>
    </source>
</evidence>
<dbReference type="OrthoDB" id="9815110at2"/>
<evidence type="ECO:0000313" key="2">
    <source>
        <dbReference type="EMBL" id="SFD13268.1"/>
    </source>
</evidence>
<dbReference type="InterPro" id="IPR017438">
    <property type="entry name" value="ATP-NAD_kinase_N"/>
</dbReference>
<dbReference type="STRING" id="441112.SAMN04488094_11656"/>
<evidence type="ECO:0000313" key="3">
    <source>
        <dbReference type="Proteomes" id="UP000198728"/>
    </source>
</evidence>
<gene>
    <name evidence="2" type="ORF">SAMN04488094_11656</name>
</gene>
<keyword evidence="2" id="KW-0808">Transferase</keyword>
<sequence length="324" mass="35371">MSSSGSSNAPVSFAGPALGLRRPSPVAIIANRNSGTNERDLHALDRAIQVFGAKGARIYRWVPGCNIEDVVQRAIDDGARTIISGGGDGTAMAVAGAMVGRDCPFAALPLGTFNFFSRGLGFPEDPAEAAQAVLDGKPSTIRVGMVNGQVFLNNASIGIYPAILKQREQVYARYGRRRAMAMWSVARTFWRFQRPMRLTLTADDGEPITRRTPLVFVSRSAYQLDRLGLKGGDAIADDAFAVLIGRAETRLDLFRIALRLVTQTAQEGRDYEFLAPKELTVDVHRRRSLLAYDGEKKRVPSPFHFRLAEKPLTVLIPPERSAAA</sequence>
<dbReference type="SMART" id="SM00046">
    <property type="entry name" value="DAGKc"/>
    <property type="match status" value="1"/>
</dbReference>
<dbReference type="EMBL" id="FOLG01000016">
    <property type="protein sequence ID" value="SFD13268.1"/>
    <property type="molecule type" value="Genomic_DNA"/>
</dbReference>
<feature type="domain" description="DAGKc" evidence="1">
    <location>
        <begin position="21"/>
        <end position="150"/>
    </location>
</feature>
<dbReference type="SUPFAM" id="SSF111331">
    <property type="entry name" value="NAD kinase/diacylglycerol kinase-like"/>
    <property type="match status" value="1"/>
</dbReference>
<dbReference type="Pfam" id="PF00781">
    <property type="entry name" value="DAGK_cat"/>
    <property type="match status" value="1"/>
</dbReference>
<dbReference type="InterPro" id="IPR001206">
    <property type="entry name" value="Diacylglycerol_kinase_cat_dom"/>
</dbReference>
<reference evidence="2 3" key="1">
    <citation type="submission" date="2016-10" db="EMBL/GenBank/DDBJ databases">
        <authorList>
            <person name="de Groot N.N."/>
        </authorList>
    </citation>
    <scope>NUCLEOTIDE SEQUENCE [LARGE SCALE GENOMIC DNA]</scope>
    <source>
        <strain evidence="2 3">DSM 19548</strain>
    </source>
</reference>
<protein>
    <submittedName>
        <fullName evidence="2">Diacylglycerol kinase family enzyme</fullName>
    </submittedName>
</protein>
<dbReference type="Proteomes" id="UP000198728">
    <property type="component" value="Unassembled WGS sequence"/>
</dbReference>
<organism evidence="2 3">
    <name type="scientific">Tropicimonas isoalkanivorans</name>
    <dbReference type="NCBI Taxonomy" id="441112"/>
    <lineage>
        <taxon>Bacteria</taxon>
        <taxon>Pseudomonadati</taxon>
        <taxon>Pseudomonadota</taxon>
        <taxon>Alphaproteobacteria</taxon>
        <taxon>Rhodobacterales</taxon>
        <taxon>Roseobacteraceae</taxon>
        <taxon>Tropicimonas</taxon>
    </lineage>
</organism>
<dbReference type="PROSITE" id="PS50146">
    <property type="entry name" value="DAGK"/>
    <property type="match status" value="1"/>
</dbReference>
<dbReference type="Gene3D" id="2.60.200.40">
    <property type="match status" value="1"/>
</dbReference>
<dbReference type="GO" id="GO:0016301">
    <property type="term" value="F:kinase activity"/>
    <property type="evidence" value="ECO:0007669"/>
    <property type="project" value="UniProtKB-KW"/>
</dbReference>
<keyword evidence="2" id="KW-0418">Kinase</keyword>
<accession>A0A1I1Q077</accession>
<keyword evidence="3" id="KW-1185">Reference proteome</keyword>
<dbReference type="InterPro" id="IPR016064">
    <property type="entry name" value="NAD/diacylglycerol_kinase_sf"/>
</dbReference>